<keyword evidence="3" id="KW-1185">Reference proteome</keyword>
<comment type="caution">
    <text evidence="2">The sequence shown here is derived from an EMBL/GenBank/DDBJ whole genome shotgun (WGS) entry which is preliminary data.</text>
</comment>
<dbReference type="CDD" id="cd08948">
    <property type="entry name" value="5beta-POR_like_SDR_a"/>
    <property type="match status" value="1"/>
</dbReference>
<proteinExistence type="predicted"/>
<evidence type="ECO:0000313" key="3">
    <source>
        <dbReference type="Proteomes" id="UP001419268"/>
    </source>
</evidence>
<feature type="domain" description="PRISE-like Rossmann-fold" evidence="1">
    <location>
        <begin position="71"/>
        <end position="329"/>
    </location>
</feature>
<dbReference type="PANTHER" id="PTHR32487">
    <property type="entry name" value="3-OXO-DELTA(4,5)-STEROID 5-BETA-REDUCTASE"/>
    <property type="match status" value="1"/>
</dbReference>
<organism evidence="2 3">
    <name type="scientific">Stephania cephalantha</name>
    <dbReference type="NCBI Taxonomy" id="152367"/>
    <lineage>
        <taxon>Eukaryota</taxon>
        <taxon>Viridiplantae</taxon>
        <taxon>Streptophyta</taxon>
        <taxon>Embryophyta</taxon>
        <taxon>Tracheophyta</taxon>
        <taxon>Spermatophyta</taxon>
        <taxon>Magnoliopsida</taxon>
        <taxon>Ranunculales</taxon>
        <taxon>Menispermaceae</taxon>
        <taxon>Menispermoideae</taxon>
        <taxon>Cissampelideae</taxon>
        <taxon>Stephania</taxon>
    </lineage>
</organism>
<dbReference type="AlphaFoldDB" id="A0AAP0KUZ4"/>
<protein>
    <recommendedName>
        <fullName evidence="1">PRISE-like Rossmann-fold domain-containing protein</fullName>
    </recommendedName>
</protein>
<dbReference type="Gene3D" id="3.40.50.720">
    <property type="entry name" value="NAD(P)-binding Rossmann-like Domain"/>
    <property type="match status" value="1"/>
</dbReference>
<evidence type="ECO:0000313" key="2">
    <source>
        <dbReference type="EMBL" id="KAK9159061.1"/>
    </source>
</evidence>
<evidence type="ECO:0000259" key="1">
    <source>
        <dbReference type="Pfam" id="PF22917"/>
    </source>
</evidence>
<name>A0AAP0KUZ4_9MAGN</name>
<dbReference type="Pfam" id="PF22917">
    <property type="entry name" value="PRISE"/>
    <property type="match status" value="1"/>
</dbReference>
<dbReference type="Proteomes" id="UP001419268">
    <property type="component" value="Unassembled WGS sequence"/>
</dbReference>
<dbReference type="SUPFAM" id="SSF51735">
    <property type="entry name" value="NAD(P)-binding Rossmann-fold domains"/>
    <property type="match status" value="1"/>
</dbReference>
<gene>
    <name evidence="2" type="ORF">Scep_005635</name>
</gene>
<accession>A0AAP0KUZ4</accession>
<dbReference type="PANTHER" id="PTHR32487:SF12">
    <property type="entry name" value="3-OXO-DELTA(4,5)-STEROID 5-BETA-REDUCTASE"/>
    <property type="match status" value="1"/>
</dbReference>
<dbReference type="GO" id="GO:0016627">
    <property type="term" value="F:oxidoreductase activity, acting on the CH-CH group of donors"/>
    <property type="evidence" value="ECO:0007669"/>
    <property type="project" value="UniProtKB-ARBA"/>
</dbReference>
<dbReference type="InterPro" id="IPR036291">
    <property type="entry name" value="NAD(P)-bd_dom_sf"/>
</dbReference>
<reference evidence="2 3" key="1">
    <citation type="submission" date="2024-01" db="EMBL/GenBank/DDBJ databases">
        <title>Genome assemblies of Stephania.</title>
        <authorList>
            <person name="Yang L."/>
        </authorList>
    </citation>
    <scope>NUCLEOTIDE SEQUENCE [LARGE SCALE GENOMIC DNA]</scope>
    <source>
        <strain evidence="2">JXDWG</strain>
        <tissue evidence="2">Leaf</tissue>
    </source>
</reference>
<dbReference type="EMBL" id="JBBNAG010000002">
    <property type="protein sequence ID" value="KAK9159061.1"/>
    <property type="molecule type" value="Genomic_DNA"/>
</dbReference>
<dbReference type="InterPro" id="IPR055222">
    <property type="entry name" value="PRISE-like_Rossmann-fold"/>
</dbReference>
<sequence length="382" mass="43586">MAAGITNPDNVALIFGVTGLVGRELARKLVVESRWKTYGVARNLAHHDQEELGQDSNFCFISCDLLDPCQTSEKLSSLQDVTHVFWVTWASQFQLDSYECCDQNKTMLSNALNAILPTAKSLKHLSLQTGTKHYVSLKGPFNELLNSYYYTEESPRITLGNCNFYYELEDLLKERLLALNVSWSVHRPGLILGSSQRTVFNVMGCLCVYATVCKHMNLPFVFGGSNKCWEEVYVDGSDARLVAEQHIWASTNQSILTCTDHNGQAFNAVNGTSFTWKETWPALAKKFGFEKDSMVFSESFKFVDFMVDKGGVWEQIVVERGLRKTRMEDLANWAFLDTLFRCPLKIRANRDKVNRLGFKMTYSTVNSMLYWVDCMRHERLIP</sequence>